<keyword evidence="4" id="KW-1185">Reference proteome</keyword>
<sequence>MSETEVIDPEGEQPTASTTVQALRPDTEGHDLTVKVLSSHAVQRQGRNPSGNAPPPLAECLVGDETGVVIFTARNDQVELVKPEKVLSLKGAKVDMFKGSLRLVVPNTGSIELAAATKLEPKLDNNVSLIEYELVPIIGN</sequence>
<reference evidence="3 4" key="1">
    <citation type="journal article" date="2024" name="Nat. Commun.">
        <title>Phylogenomics reveals the evolutionary origins of lichenization in chlorophyte algae.</title>
        <authorList>
            <person name="Puginier C."/>
            <person name="Libourel C."/>
            <person name="Otte J."/>
            <person name="Skaloud P."/>
            <person name="Haon M."/>
            <person name="Grisel S."/>
            <person name="Petersen M."/>
            <person name="Berrin J.G."/>
            <person name="Delaux P.M."/>
            <person name="Dal Grande F."/>
            <person name="Keller J."/>
        </authorList>
    </citation>
    <scope>NUCLEOTIDE SEQUENCE [LARGE SCALE GENOMIC DNA]</scope>
    <source>
        <strain evidence="3 4">SAG 2145</strain>
    </source>
</reference>
<evidence type="ECO:0000313" key="3">
    <source>
        <dbReference type="EMBL" id="KAK9826696.1"/>
    </source>
</evidence>
<feature type="compositionally biased region" description="Acidic residues" evidence="1">
    <location>
        <begin position="1"/>
        <end position="11"/>
    </location>
</feature>
<dbReference type="EMBL" id="JALJOS010000020">
    <property type="protein sequence ID" value="KAK9826696.1"/>
    <property type="molecule type" value="Genomic_DNA"/>
</dbReference>
<dbReference type="PANTHER" id="PTHR31472:SF13">
    <property type="entry name" value="OB DOMAIN-CONTAINING PROTEIN"/>
    <property type="match status" value="1"/>
</dbReference>
<dbReference type="Pfam" id="PF21473">
    <property type="entry name" value="OB_Ssb-like"/>
    <property type="match status" value="1"/>
</dbReference>
<dbReference type="Gene3D" id="2.40.50.140">
    <property type="entry name" value="Nucleic acid-binding proteins"/>
    <property type="match status" value="1"/>
</dbReference>
<dbReference type="SUPFAM" id="SSF50249">
    <property type="entry name" value="Nucleic acid-binding proteins"/>
    <property type="match status" value="1"/>
</dbReference>
<feature type="domain" description="Single-stranded DNA binding protein Ssb-like OB fold" evidence="2">
    <location>
        <begin position="23"/>
        <end position="112"/>
    </location>
</feature>
<name>A0AAW1QZ11_9CHLO</name>
<comment type="caution">
    <text evidence="3">The sequence shown here is derived from an EMBL/GenBank/DDBJ whole genome shotgun (WGS) entry which is preliminary data.</text>
</comment>
<feature type="region of interest" description="Disordered" evidence="1">
    <location>
        <begin position="1"/>
        <end position="27"/>
    </location>
</feature>
<dbReference type="InterPro" id="IPR048970">
    <property type="entry name" value="OB_Ssb-like"/>
</dbReference>
<organism evidence="3 4">
    <name type="scientific">Apatococcus lobatus</name>
    <dbReference type="NCBI Taxonomy" id="904363"/>
    <lineage>
        <taxon>Eukaryota</taxon>
        <taxon>Viridiplantae</taxon>
        <taxon>Chlorophyta</taxon>
        <taxon>core chlorophytes</taxon>
        <taxon>Trebouxiophyceae</taxon>
        <taxon>Chlorellales</taxon>
        <taxon>Chlorellaceae</taxon>
        <taxon>Apatococcus</taxon>
    </lineage>
</organism>
<evidence type="ECO:0000259" key="2">
    <source>
        <dbReference type="Pfam" id="PF21473"/>
    </source>
</evidence>
<gene>
    <name evidence="3" type="ORF">WJX74_010563</name>
</gene>
<dbReference type="InterPro" id="IPR012340">
    <property type="entry name" value="NA-bd_OB-fold"/>
</dbReference>
<dbReference type="AlphaFoldDB" id="A0AAW1QZ11"/>
<evidence type="ECO:0000313" key="4">
    <source>
        <dbReference type="Proteomes" id="UP001438707"/>
    </source>
</evidence>
<dbReference type="PANTHER" id="PTHR31472">
    <property type="entry name" value="OS05G0244600 PROTEIN"/>
    <property type="match status" value="1"/>
</dbReference>
<dbReference type="Proteomes" id="UP001438707">
    <property type="component" value="Unassembled WGS sequence"/>
</dbReference>
<proteinExistence type="predicted"/>
<protein>
    <recommendedName>
        <fullName evidence="2">Single-stranded DNA binding protein Ssb-like OB fold domain-containing protein</fullName>
    </recommendedName>
</protein>
<evidence type="ECO:0000256" key="1">
    <source>
        <dbReference type="SAM" id="MobiDB-lite"/>
    </source>
</evidence>
<accession>A0AAW1QZ11</accession>